<dbReference type="InterPro" id="IPR044927">
    <property type="entry name" value="Endonuclea_NS_2"/>
</dbReference>
<dbReference type="Proteomes" id="UP001523566">
    <property type="component" value="Unassembled WGS sequence"/>
</dbReference>
<gene>
    <name evidence="2" type="ORF">NK125_13290</name>
</gene>
<keyword evidence="2" id="KW-0378">Hydrolase</keyword>
<sequence length="281" mass="31562">MVPEKSQEESTQYVSNIESVPEFSGEPYVVVNENEPFFEEEDYTEEAFEEYSDLDSLGRCGVAYANIGQEIMPTEKRGDIGSVKPTGWHSIQYDNVEGKSLYNRCHLVGFQLSGENANEQNLITGTRYFNVEGMLPFENMVADYVKETEDHVLYRVTPVFEGDNLVASGVLMEAKSVEDEGDGVTFCVYVYNNQPDIEIDYATGESGLESESEVTKSDVSKEAQDSEYEAGTYILNKNSKKFHRMDCSGASSIKEKNKEEFTGNREELVNQGYAPCQQCNP</sequence>
<feature type="domain" description="Type VII secretion system protein EssD-like" evidence="1">
    <location>
        <begin position="50"/>
        <end position="176"/>
    </location>
</feature>
<dbReference type="SUPFAM" id="SSF57884">
    <property type="entry name" value="Ada DNA repair protein, N-terminal domain (N-Ada 10)"/>
    <property type="match status" value="1"/>
</dbReference>
<accession>A0ABT1ECH6</accession>
<protein>
    <submittedName>
        <fullName evidence="2">DNA/RNA non-specific endonuclease</fullName>
    </submittedName>
</protein>
<keyword evidence="2" id="KW-0540">Nuclease</keyword>
<dbReference type="InterPro" id="IPR044929">
    <property type="entry name" value="DNA/RNA_non-sp_Endonuclease_sf"/>
</dbReference>
<evidence type="ECO:0000259" key="1">
    <source>
        <dbReference type="Pfam" id="PF13930"/>
    </source>
</evidence>
<organism evidence="2 3">
    <name type="scientific">Aequitasia blattaphilus</name>
    <dbReference type="NCBI Taxonomy" id="2949332"/>
    <lineage>
        <taxon>Bacteria</taxon>
        <taxon>Bacillati</taxon>
        <taxon>Bacillota</taxon>
        <taxon>Clostridia</taxon>
        <taxon>Lachnospirales</taxon>
        <taxon>Lachnospiraceae</taxon>
        <taxon>Aequitasia</taxon>
    </lineage>
</organism>
<dbReference type="GO" id="GO:0004519">
    <property type="term" value="F:endonuclease activity"/>
    <property type="evidence" value="ECO:0007669"/>
    <property type="project" value="UniProtKB-KW"/>
</dbReference>
<evidence type="ECO:0000313" key="3">
    <source>
        <dbReference type="Proteomes" id="UP001523566"/>
    </source>
</evidence>
<proteinExistence type="predicted"/>
<name>A0ABT1ECH6_9FIRM</name>
<reference evidence="2 3" key="1">
    <citation type="journal article" date="2022" name="Genome Biol. Evol.">
        <title>Host diet, physiology and behaviors set the stage for Lachnospiraceae cladogenesis.</title>
        <authorList>
            <person name="Vera-Ponce De Leon A."/>
            <person name="Schneider M."/>
            <person name="Jahnes B.C."/>
            <person name="Sadowski V."/>
            <person name="Camuy-Velez L.A."/>
            <person name="Duan J."/>
            <person name="Sabree Z.L."/>
        </authorList>
    </citation>
    <scope>NUCLEOTIDE SEQUENCE [LARGE SCALE GENOMIC DNA]</scope>
    <source>
        <strain evidence="2 3">PAL113</strain>
    </source>
</reference>
<dbReference type="Pfam" id="PF13930">
    <property type="entry name" value="Endonuclea_NS_2"/>
    <property type="match status" value="1"/>
</dbReference>
<dbReference type="EMBL" id="JAMZFW010000024">
    <property type="protein sequence ID" value="MCP1103376.1"/>
    <property type="molecule type" value="Genomic_DNA"/>
</dbReference>
<dbReference type="InterPro" id="IPR035451">
    <property type="entry name" value="Ada-like_dom_sf"/>
</dbReference>
<evidence type="ECO:0000313" key="2">
    <source>
        <dbReference type="EMBL" id="MCP1103376.1"/>
    </source>
</evidence>
<keyword evidence="2" id="KW-0255">Endonuclease</keyword>
<comment type="caution">
    <text evidence="2">The sequence shown here is derived from an EMBL/GenBank/DDBJ whole genome shotgun (WGS) entry which is preliminary data.</text>
</comment>
<dbReference type="Gene3D" id="3.40.570.10">
    <property type="entry name" value="Extracellular Endonuclease, subunit A"/>
    <property type="match status" value="1"/>
</dbReference>
<dbReference type="Gene3D" id="3.40.10.10">
    <property type="entry name" value="DNA Methylphosphotriester Repair Domain"/>
    <property type="match status" value="1"/>
</dbReference>
<keyword evidence="3" id="KW-1185">Reference proteome</keyword>